<evidence type="ECO:0000313" key="2">
    <source>
        <dbReference type="EMBL" id="KIA91524.1"/>
    </source>
</evidence>
<dbReference type="OrthoDB" id="9799878at2"/>
<name>A0A0C1FUI3_9SPHI</name>
<sequence>MNLKKANKKLIISYLSAFSLSFISPSVFGQIFSTAQNPLSVKWNYILSGGFKIIYPRELEKEAQRMANTLPYIYPKIGLGLRQQKTSIPLLLQNRGTVANGFVQLGPKKSEFYATPPQFFDSQDWLNNLAVHELRHIAQFDKLTGTQAHPFPALVYFAYFGAAIPTWFFEGDAVVNETALTYSGRGRQPNWIMPYRASLLEGKKISYSKAYFGSNKDVTPGYYQTGYLMVANMKEKYGQFISDSLLGDIRKRPLRPYPFSNSLKKYTGANTRKYFLSVQDQVTEKWKIQEEKSATESYTSLNKKTALATNYFLPVRLNEKQILALKESKTDARYFVIINEDQSEEKLFGIGYQEQPWFSLKNGTLIWDEIRYDPRYKQRSYSVICSYNFQTKKFKKLSSKSRLFSPSLSNDGKKIIAASVGLENLFNLVELDASTGQVLKTYPNPENEIIQTPSFDQTGKRIAYISVNEKGKNLWLQDGEQKTALIENSRQQLSRPVFIGDKIAFNAHFNGIDNIYAIDLASKKISALSASKYGAFNPTESSDGKMVFNDYKINGYEIAEKQIEEKPVGENAFVDFAAAAEKQEQVGNVFENIPDSSYQSKPYHTALNLFSIHSIIPVIDNEYVFGLQLESNNLLNTMDFYTGAKYHRDLKRFEYTADISYKALYPVLSILYRNRPKRTFYRAKNAIQQGDWRENYIKLNASLPLSFNARNENYAFTLNAATSFTQRYQPENMPTNFITRLKFPMEYNFTFNHSVRTTERDIAPKWAQVFRITYNHQPFDTNLKGEILALESFLYFPGLAKNHSVLASFNYQQATGVNQYATEIATVYGYNNIQAKSKLQNSLLLNYRFPFAFPDWELGPLAYVRNFRAGLFCHYENIGKGTTFNDPKTYGVELNTSVNLLRYQPVVDLGARLVFVNQIYNQNPILEFSFNYSF</sequence>
<dbReference type="PANTHER" id="PTHR36842">
    <property type="entry name" value="PROTEIN TOLB HOMOLOG"/>
    <property type="match status" value="1"/>
</dbReference>
<organism evidence="2 3">
    <name type="scientific">Pedobacter kyungheensis</name>
    <dbReference type="NCBI Taxonomy" id="1069985"/>
    <lineage>
        <taxon>Bacteria</taxon>
        <taxon>Pseudomonadati</taxon>
        <taxon>Bacteroidota</taxon>
        <taxon>Sphingobacteriia</taxon>
        <taxon>Sphingobacteriales</taxon>
        <taxon>Sphingobacteriaceae</taxon>
        <taxon>Pedobacter</taxon>
    </lineage>
</organism>
<evidence type="ECO:0000256" key="1">
    <source>
        <dbReference type="SAM" id="SignalP"/>
    </source>
</evidence>
<dbReference type="Proteomes" id="UP000031246">
    <property type="component" value="Unassembled WGS sequence"/>
</dbReference>
<accession>A0A0C1FUI3</accession>
<dbReference type="EMBL" id="JSYN01000028">
    <property type="protein sequence ID" value="KIA91524.1"/>
    <property type="molecule type" value="Genomic_DNA"/>
</dbReference>
<dbReference type="InterPro" id="IPR011042">
    <property type="entry name" value="6-blade_b-propeller_TolB-like"/>
</dbReference>
<proteinExistence type="predicted"/>
<keyword evidence="1" id="KW-0732">Signal</keyword>
<feature type="chain" id="PRO_5002150224" evidence="1">
    <location>
        <begin position="30"/>
        <end position="934"/>
    </location>
</feature>
<feature type="signal peptide" evidence="1">
    <location>
        <begin position="1"/>
        <end position="29"/>
    </location>
</feature>
<protein>
    <submittedName>
        <fullName evidence="2">Uncharacterized protein</fullName>
    </submittedName>
</protein>
<dbReference type="Gene3D" id="2.120.10.30">
    <property type="entry name" value="TolB, C-terminal domain"/>
    <property type="match status" value="1"/>
</dbReference>
<evidence type="ECO:0000313" key="3">
    <source>
        <dbReference type="Proteomes" id="UP000031246"/>
    </source>
</evidence>
<comment type="caution">
    <text evidence="2">The sequence shown here is derived from an EMBL/GenBank/DDBJ whole genome shotgun (WGS) entry which is preliminary data.</text>
</comment>
<dbReference type="SUPFAM" id="SSF82171">
    <property type="entry name" value="DPP6 N-terminal domain-like"/>
    <property type="match status" value="1"/>
</dbReference>
<dbReference type="RefSeq" id="WP_039480060.1">
    <property type="nucleotide sequence ID" value="NZ_JSYN01000028.1"/>
</dbReference>
<reference evidence="2 3" key="1">
    <citation type="submission" date="2014-10" db="EMBL/GenBank/DDBJ databases">
        <title>Pedobacter Kyungheensis.</title>
        <authorList>
            <person name="Anderson B.M."/>
            <person name="Newman J.D."/>
        </authorList>
    </citation>
    <scope>NUCLEOTIDE SEQUENCE [LARGE SCALE GENOMIC DNA]</scope>
    <source>
        <strain evidence="2 3">KACC 16221</strain>
    </source>
</reference>
<gene>
    <name evidence="2" type="ORF">OC25_20965</name>
</gene>
<dbReference type="AlphaFoldDB" id="A0A0C1FUI3"/>
<keyword evidence="3" id="KW-1185">Reference proteome</keyword>